<dbReference type="SUPFAM" id="SSF52540">
    <property type="entry name" value="P-loop containing nucleoside triphosphate hydrolases"/>
    <property type="match status" value="1"/>
</dbReference>
<accession>A0A914HFT2</accession>
<sequence>MAPHGGEKRVARVEIHQTNMATKTLKHLFYDCDETVGQMVEELLTDELDMSMDQLTKQFELSVQLKDPDLGPDVFADMSKKRWKNETIENGGHYKVLLRNGGTNSSSSNVHPQQVNLLELSRQLESKGIRYIDRDNRQLLNDALTADQQKDCFVLLYSQSTLADEETMDKLSLCLEYLLELVGRGKECIFVTLGAQLLGEGDQNEDELPEAIRAIDGFPHIGVRIVKMNGDQLLTADYVSEEIKKLGLCTARIENSQLTDGTEPATGQTLLNCALPCPLSTALEGKCPNGDFLWGCDDCGKALAFVKQANAPIDHLFCACGRTPVEAFSFRCANVEEHGDIFCHFASKTVLTDQLVRLHKKEDLNILLMGETGIGKSTMINALLNYLKYPTMHEAIEADTVDFMIPARFNKTEHTATGRVEGKSVFLGEANAKERLDATKSRTQCATPYILPLKEGNKLCCVDSPGIGDTGGILNDQINFPNMMYSINGLEKLHGIGIVLKPDTNRASVNFKYCFNGISPICTKVRYRGSDFDVANVLSLLEEELKPLEQKYGVELLHRNKFYCVDNETFEKLCLIKKSGKEYSKKDMENYAESWAKSEAECHRLLDYLSELPPHLTRESVSLTDARRIVTDLAQPMANIMSRIQMNLVDINKLDSAIGKGEKEKDEVLKYYSVEDVRLEYPRTVCTDAECTTVKRTSDGDSTIVFTQICHDRCGLDGVVERQHPNPTLKNCYAMDSNNNCEECRHSWDKHMHLRCEQRVAKRSVDQSLLRQISQNRGSLSNKQVMQRQFEKEKETLCVNAAILNSLSSFGVKADNDNTEAYLNMSIKQAEKLVAESKGRSDFEGNRRKLEAQQELLQFYKVMKNQKSVSGGAQITPNDVTKIVGELCALPLFGKDIKQMYDAHQLAQQKQQERFKDEMVYGGKNQKAKPSRNRYESNQQKAATFDYCKQKIAKGKNWVSGTLFGTTQQQSNAQTYGDCFSNSSDGPLARVLHGLSTTDKDEMRCSTSIVKTCFE</sequence>
<dbReference type="Pfam" id="PF26633">
    <property type="entry name" value="DUF8206"/>
    <property type="match status" value="1"/>
</dbReference>
<evidence type="ECO:0000313" key="2">
    <source>
        <dbReference type="Proteomes" id="UP000887572"/>
    </source>
</evidence>
<dbReference type="InterPro" id="IPR027417">
    <property type="entry name" value="P-loop_NTPase"/>
</dbReference>
<protein>
    <submittedName>
        <fullName evidence="3">G domain-containing protein</fullName>
    </submittedName>
</protein>
<dbReference type="Proteomes" id="UP000887572">
    <property type="component" value="Unplaced"/>
</dbReference>
<keyword evidence="2" id="KW-1185">Reference proteome</keyword>
<proteinExistence type="predicted"/>
<dbReference type="WBParaSite" id="Gr19_v10_g16972.t1">
    <property type="protein sequence ID" value="Gr19_v10_g16972.t1"/>
    <property type="gene ID" value="Gr19_v10_g16972"/>
</dbReference>
<dbReference type="PANTHER" id="PTHR32046">
    <property type="entry name" value="G DOMAIN-CONTAINING PROTEIN"/>
    <property type="match status" value="1"/>
</dbReference>
<dbReference type="Gene3D" id="3.40.50.300">
    <property type="entry name" value="P-loop containing nucleotide triphosphate hydrolases"/>
    <property type="match status" value="1"/>
</dbReference>
<dbReference type="AlphaFoldDB" id="A0A914HFT2"/>
<evidence type="ECO:0000259" key="1">
    <source>
        <dbReference type="Pfam" id="PF26633"/>
    </source>
</evidence>
<evidence type="ECO:0000313" key="3">
    <source>
        <dbReference type="WBParaSite" id="Gr19_v10_g16972.t1"/>
    </source>
</evidence>
<dbReference type="PANTHER" id="PTHR32046:SF11">
    <property type="entry name" value="IMMUNE-ASSOCIATED NUCLEOTIDE-BINDING PROTEIN 10-LIKE"/>
    <property type="match status" value="1"/>
</dbReference>
<feature type="domain" description="DUF8206" evidence="1">
    <location>
        <begin position="679"/>
        <end position="756"/>
    </location>
</feature>
<reference evidence="3" key="1">
    <citation type="submission" date="2022-11" db="UniProtKB">
        <authorList>
            <consortium name="WormBaseParasite"/>
        </authorList>
    </citation>
    <scope>IDENTIFICATION</scope>
</reference>
<dbReference type="InterPro" id="IPR058519">
    <property type="entry name" value="DUF8206"/>
</dbReference>
<organism evidence="2 3">
    <name type="scientific">Globodera rostochiensis</name>
    <name type="common">Golden nematode worm</name>
    <name type="synonym">Heterodera rostochiensis</name>
    <dbReference type="NCBI Taxonomy" id="31243"/>
    <lineage>
        <taxon>Eukaryota</taxon>
        <taxon>Metazoa</taxon>
        <taxon>Ecdysozoa</taxon>
        <taxon>Nematoda</taxon>
        <taxon>Chromadorea</taxon>
        <taxon>Rhabditida</taxon>
        <taxon>Tylenchina</taxon>
        <taxon>Tylenchomorpha</taxon>
        <taxon>Tylenchoidea</taxon>
        <taxon>Heteroderidae</taxon>
        <taxon>Heteroderinae</taxon>
        <taxon>Globodera</taxon>
    </lineage>
</organism>
<name>A0A914HFT2_GLORO</name>